<evidence type="ECO:0000313" key="2">
    <source>
        <dbReference type="EMBL" id="DAA02716.1"/>
    </source>
</evidence>
<feature type="compositionally biased region" description="Polar residues" evidence="1">
    <location>
        <begin position="27"/>
        <end position="38"/>
    </location>
</feature>
<gene>
    <name evidence="2" type="ORF">HDC08015</name>
</gene>
<evidence type="ECO:0000256" key="1">
    <source>
        <dbReference type="SAM" id="MobiDB-lite"/>
    </source>
</evidence>
<protein>
    <submittedName>
        <fullName evidence="2">HDC08015</fullName>
    </submittedName>
</protein>
<dbReference type="EMBL" id="BK001870">
    <property type="protein sequence ID" value="DAA02716.1"/>
    <property type="molecule type" value="Genomic_DNA"/>
</dbReference>
<reference evidence="2" key="1">
    <citation type="journal article" date="2003" name="Genome Biol.">
        <title>An integrated gene annotation and transcriptional profiling approach towards the full gene content of the Drosophila genome.</title>
        <authorList>
            <person name="Hild M."/>
            <person name="Beckmann B."/>
            <person name="Haas S.A."/>
            <person name="Koch B."/>
            <person name="Solovyev V."/>
            <person name="Busold C."/>
            <person name="Fellenberg K."/>
            <person name="Boutros M."/>
            <person name="Vingron M."/>
            <person name="Sauer F."/>
            <person name="Hoheisel J.D."/>
            <person name="Paro R."/>
        </authorList>
    </citation>
    <scope>NUCLEOTIDE SEQUENCE</scope>
</reference>
<sequence>MVKQKAGKIPAMKKAERKLGGYGKNVQKCQKNSQSNRSGCPACGGRGPGSWTQDSGFWILESVSCVWNCDGDTGQRTHTKCWPAGGDGSSINDGFLTSGLGPDLGFHFPMWNG</sequence>
<name>Q6ILZ6_DROME</name>
<organism evidence="2">
    <name type="scientific">Drosophila melanogaster</name>
    <name type="common">Fruit fly</name>
    <dbReference type="NCBI Taxonomy" id="7227"/>
    <lineage>
        <taxon>Eukaryota</taxon>
        <taxon>Metazoa</taxon>
        <taxon>Ecdysozoa</taxon>
        <taxon>Arthropoda</taxon>
        <taxon>Hexapoda</taxon>
        <taxon>Insecta</taxon>
        <taxon>Pterygota</taxon>
        <taxon>Neoptera</taxon>
        <taxon>Endopterygota</taxon>
        <taxon>Diptera</taxon>
        <taxon>Brachycera</taxon>
        <taxon>Muscomorpha</taxon>
        <taxon>Ephydroidea</taxon>
        <taxon>Drosophilidae</taxon>
        <taxon>Drosophila</taxon>
        <taxon>Sophophora</taxon>
    </lineage>
</organism>
<proteinExistence type="predicted"/>
<feature type="region of interest" description="Disordered" evidence="1">
    <location>
        <begin position="1"/>
        <end position="48"/>
    </location>
</feature>
<accession>Q6ILZ6</accession>
<dbReference type="AlphaFoldDB" id="Q6ILZ6"/>